<evidence type="ECO:0000256" key="1">
    <source>
        <dbReference type="ARBA" id="ARBA00004651"/>
    </source>
</evidence>
<evidence type="ECO:0000256" key="8">
    <source>
        <dbReference type="SAM" id="Phobius"/>
    </source>
</evidence>
<evidence type="ECO:0000256" key="4">
    <source>
        <dbReference type="ARBA" id="ARBA00022475"/>
    </source>
</evidence>
<proteinExistence type="inferred from homology"/>
<dbReference type="Pfam" id="PF00892">
    <property type="entry name" value="EamA"/>
    <property type="match status" value="2"/>
</dbReference>
<keyword evidence="5 8" id="KW-0812">Transmembrane</keyword>
<evidence type="ECO:0000256" key="3">
    <source>
        <dbReference type="ARBA" id="ARBA00022448"/>
    </source>
</evidence>
<gene>
    <name evidence="10" type="primary">rarD</name>
    <name evidence="10" type="ORF">NCTC11862_00159</name>
</gene>
<evidence type="ECO:0000313" key="11">
    <source>
        <dbReference type="Proteomes" id="UP000254467"/>
    </source>
</evidence>
<feature type="transmembrane region" description="Helical" evidence="8">
    <location>
        <begin position="256"/>
        <end position="274"/>
    </location>
</feature>
<feature type="transmembrane region" description="Helical" evidence="8">
    <location>
        <begin position="33"/>
        <end position="51"/>
    </location>
</feature>
<dbReference type="InterPro" id="IPR000620">
    <property type="entry name" value="EamA_dom"/>
</dbReference>
<evidence type="ECO:0000256" key="5">
    <source>
        <dbReference type="ARBA" id="ARBA00022692"/>
    </source>
</evidence>
<sequence length="289" mass="31611">MIYGLFAYLTWGLFPAFFPLLKPAGPVEILAHRVVWTAVLMVVVLTMTRRWGELRQAGGRQWLLIALSGALITANWGIYVLAVNSGNVADAALGYFINPLFSVLLGVIFLKECLRKWQVFAVGIAALGVIWLLVFSAQPPIMALGMTVTFGLYGLAKKRVKVSAQASLAGETLAMLPLAVGFLIWLEATGRGTAMSEGPVHALLLVTSGLVTAIPLLLYGAGAKHLNLTTLGMLQYITPTMQMLWALFVTQEHLSASRWVGFIIIWVAVAIYLWDILRFGRQRRAANRA</sequence>
<feature type="transmembrane region" description="Helical" evidence="8">
    <location>
        <begin position="231"/>
        <end position="250"/>
    </location>
</feature>
<feature type="transmembrane region" description="Helical" evidence="8">
    <location>
        <begin position="88"/>
        <end position="110"/>
    </location>
</feature>
<dbReference type="NCBIfam" id="TIGR00688">
    <property type="entry name" value="rarD"/>
    <property type="match status" value="1"/>
</dbReference>
<dbReference type="InterPro" id="IPR037185">
    <property type="entry name" value="EmrE-like"/>
</dbReference>
<name>A0A376CJ32_9CORY</name>
<dbReference type="AlphaFoldDB" id="A0A376CJ32"/>
<dbReference type="PANTHER" id="PTHR22911">
    <property type="entry name" value="ACYL-MALONYL CONDENSING ENZYME-RELATED"/>
    <property type="match status" value="1"/>
</dbReference>
<dbReference type="GO" id="GO:0005886">
    <property type="term" value="C:plasma membrane"/>
    <property type="evidence" value="ECO:0007669"/>
    <property type="project" value="UniProtKB-SubCell"/>
</dbReference>
<keyword evidence="11" id="KW-1185">Reference proteome</keyword>
<comment type="similarity">
    <text evidence="2">Belongs to the EamA transporter family.</text>
</comment>
<dbReference type="SUPFAM" id="SSF103481">
    <property type="entry name" value="Multidrug resistance efflux transporter EmrE"/>
    <property type="match status" value="2"/>
</dbReference>
<evidence type="ECO:0000259" key="9">
    <source>
        <dbReference type="Pfam" id="PF00892"/>
    </source>
</evidence>
<evidence type="ECO:0000256" key="7">
    <source>
        <dbReference type="ARBA" id="ARBA00023136"/>
    </source>
</evidence>
<dbReference type="RefSeq" id="WP_018580589.1">
    <property type="nucleotide sequence ID" value="NZ_UFXQ01000001.1"/>
</dbReference>
<keyword evidence="7 8" id="KW-0472">Membrane</keyword>
<dbReference type="Proteomes" id="UP000254467">
    <property type="component" value="Unassembled WGS sequence"/>
</dbReference>
<feature type="domain" description="EamA" evidence="9">
    <location>
        <begin position="141"/>
        <end position="272"/>
    </location>
</feature>
<feature type="transmembrane region" description="Helical" evidence="8">
    <location>
        <begin position="117"/>
        <end position="134"/>
    </location>
</feature>
<dbReference type="InterPro" id="IPR004626">
    <property type="entry name" value="RarD"/>
</dbReference>
<keyword evidence="6 8" id="KW-1133">Transmembrane helix</keyword>
<evidence type="ECO:0000313" key="10">
    <source>
        <dbReference type="EMBL" id="STC68293.1"/>
    </source>
</evidence>
<feature type="transmembrane region" description="Helical" evidence="8">
    <location>
        <begin position="63"/>
        <end position="82"/>
    </location>
</feature>
<dbReference type="PANTHER" id="PTHR22911:SF137">
    <property type="entry name" value="SOLUTE CARRIER FAMILY 35 MEMBER G2-RELATED"/>
    <property type="match status" value="1"/>
</dbReference>
<comment type="subcellular location">
    <subcellularLocation>
        <location evidence="1">Cell membrane</location>
        <topology evidence="1">Multi-pass membrane protein</topology>
    </subcellularLocation>
</comment>
<evidence type="ECO:0000256" key="6">
    <source>
        <dbReference type="ARBA" id="ARBA00022989"/>
    </source>
</evidence>
<feature type="transmembrane region" description="Helical" evidence="8">
    <location>
        <begin position="168"/>
        <end position="186"/>
    </location>
</feature>
<feature type="transmembrane region" description="Helical" evidence="8">
    <location>
        <begin position="140"/>
        <end position="156"/>
    </location>
</feature>
<evidence type="ECO:0000256" key="2">
    <source>
        <dbReference type="ARBA" id="ARBA00007362"/>
    </source>
</evidence>
<dbReference type="EMBL" id="UFXQ01000001">
    <property type="protein sequence ID" value="STC68293.1"/>
    <property type="molecule type" value="Genomic_DNA"/>
</dbReference>
<dbReference type="OrthoDB" id="369870at2"/>
<reference evidence="10 11" key="1">
    <citation type="submission" date="2018-06" db="EMBL/GenBank/DDBJ databases">
        <authorList>
            <consortium name="Pathogen Informatics"/>
            <person name="Doyle S."/>
        </authorList>
    </citation>
    <scope>NUCLEOTIDE SEQUENCE [LARGE SCALE GENOMIC DNA]</scope>
    <source>
        <strain evidence="10 11">NCTC11862</strain>
    </source>
</reference>
<organism evidence="10 11">
    <name type="scientific">Corynebacterium pilosum</name>
    <dbReference type="NCBI Taxonomy" id="35756"/>
    <lineage>
        <taxon>Bacteria</taxon>
        <taxon>Bacillati</taxon>
        <taxon>Actinomycetota</taxon>
        <taxon>Actinomycetes</taxon>
        <taxon>Mycobacteriales</taxon>
        <taxon>Corynebacteriaceae</taxon>
        <taxon>Corynebacterium</taxon>
    </lineage>
</organism>
<feature type="transmembrane region" description="Helical" evidence="8">
    <location>
        <begin position="198"/>
        <end position="219"/>
    </location>
</feature>
<keyword evidence="4" id="KW-1003">Cell membrane</keyword>
<accession>A0A376CJ32</accession>
<dbReference type="STRING" id="35756.GCA_001044155_01424"/>
<keyword evidence="3" id="KW-0813">Transport</keyword>
<feature type="domain" description="EamA" evidence="9">
    <location>
        <begin position="2"/>
        <end position="133"/>
    </location>
</feature>
<protein>
    <submittedName>
        <fullName evidence="10">RarD protein</fullName>
    </submittedName>
</protein>